<dbReference type="Proteomes" id="UP000694867">
    <property type="component" value="Unplaced"/>
</dbReference>
<evidence type="ECO:0000256" key="7">
    <source>
        <dbReference type="ARBA" id="ARBA00035815"/>
    </source>
</evidence>
<evidence type="ECO:0000256" key="6">
    <source>
        <dbReference type="ARBA" id="ARBA00022691"/>
    </source>
</evidence>
<evidence type="ECO:0000256" key="2">
    <source>
        <dbReference type="ARBA" id="ARBA00005369"/>
    </source>
</evidence>
<name>A0AAJ6VZC0_9ACAR</name>
<dbReference type="InterPro" id="IPR000682">
    <property type="entry name" value="PCMT"/>
</dbReference>
<dbReference type="CTD" id="30751"/>
<sequence>MALIRRVESLIDGLLKQYALPIRRREMAWRCHGKNNDELVNNLSRHNVLKTERIANVMRKIDRGDFAMCTDTAYDDAPQAIGFAVTISAPHMHAYALEALRDHLPEGGRALDIGSGSGYLTACMAAMVGPRGRAIGVDHIPQLVEMSVKNVKKKNKKMLETGQLQLFVGDGRDGYPGEAPYDAIHVGAAAEELPTKLVDQLKPGGRLVCPVGKEYDDQVLLLVDKKADGSLVKTKLFGVRYVPLTDREKQYPGRIS</sequence>
<comment type="catalytic activity">
    <reaction evidence="7">
        <text>[protein]-L-isoaspartate + S-adenosyl-L-methionine = [protein]-L-isoaspartate alpha-methyl ester + S-adenosyl-L-homocysteine</text>
        <dbReference type="Rhea" id="RHEA:12705"/>
        <dbReference type="Rhea" id="RHEA-COMP:12143"/>
        <dbReference type="Rhea" id="RHEA-COMP:12144"/>
        <dbReference type="ChEBI" id="CHEBI:57856"/>
        <dbReference type="ChEBI" id="CHEBI:59789"/>
        <dbReference type="ChEBI" id="CHEBI:90596"/>
        <dbReference type="ChEBI" id="CHEBI:90598"/>
        <dbReference type="EC" id="2.1.1.77"/>
    </reaction>
    <physiologicalReaction direction="left-to-right" evidence="7">
        <dbReference type="Rhea" id="RHEA:12706"/>
    </physiologicalReaction>
</comment>
<proteinExistence type="inferred from homology"/>
<evidence type="ECO:0000256" key="1">
    <source>
        <dbReference type="ARBA" id="ARBA00004496"/>
    </source>
</evidence>
<evidence type="ECO:0000256" key="4">
    <source>
        <dbReference type="ARBA" id="ARBA00022603"/>
    </source>
</evidence>
<evidence type="ECO:0000313" key="10">
    <source>
        <dbReference type="RefSeq" id="XP_003746908.1"/>
    </source>
</evidence>
<evidence type="ECO:0000256" key="5">
    <source>
        <dbReference type="ARBA" id="ARBA00022679"/>
    </source>
</evidence>
<keyword evidence="4 8" id="KW-0489">Methyltransferase</keyword>
<dbReference type="PANTHER" id="PTHR11579:SF0">
    <property type="entry name" value="PROTEIN-L-ISOASPARTATE(D-ASPARTATE) O-METHYLTRANSFERASE"/>
    <property type="match status" value="1"/>
</dbReference>
<accession>A0AAJ6VZC0</accession>
<dbReference type="GO" id="GO:0032259">
    <property type="term" value="P:methylation"/>
    <property type="evidence" value="ECO:0007669"/>
    <property type="project" value="UniProtKB-KW"/>
</dbReference>
<dbReference type="Pfam" id="PF01135">
    <property type="entry name" value="PCMT"/>
    <property type="match status" value="1"/>
</dbReference>
<comment type="subcellular location">
    <subcellularLocation>
        <location evidence="1">Cytoplasm</location>
    </subcellularLocation>
</comment>
<comment type="similarity">
    <text evidence="2 8">Belongs to the methyltransferase superfamily. L-isoaspartyl/D-aspartyl protein methyltransferase family.</text>
</comment>
<dbReference type="AlphaFoldDB" id="A0AAJ6VZC0"/>
<dbReference type="RefSeq" id="XP_003746908.1">
    <property type="nucleotide sequence ID" value="XM_003746860.2"/>
</dbReference>
<dbReference type="FunFam" id="3.40.50.150:FF:000027">
    <property type="entry name" value="Protein-L-isoaspartate O-methyltransferase"/>
    <property type="match status" value="1"/>
</dbReference>
<dbReference type="GeneID" id="100899196"/>
<evidence type="ECO:0000256" key="8">
    <source>
        <dbReference type="RuleBase" id="RU003802"/>
    </source>
</evidence>
<organism evidence="9 10">
    <name type="scientific">Galendromus occidentalis</name>
    <name type="common">western predatory mite</name>
    <dbReference type="NCBI Taxonomy" id="34638"/>
    <lineage>
        <taxon>Eukaryota</taxon>
        <taxon>Metazoa</taxon>
        <taxon>Ecdysozoa</taxon>
        <taxon>Arthropoda</taxon>
        <taxon>Chelicerata</taxon>
        <taxon>Arachnida</taxon>
        <taxon>Acari</taxon>
        <taxon>Parasitiformes</taxon>
        <taxon>Mesostigmata</taxon>
        <taxon>Gamasina</taxon>
        <taxon>Phytoseioidea</taxon>
        <taxon>Phytoseiidae</taxon>
        <taxon>Typhlodrominae</taxon>
        <taxon>Galendromus</taxon>
    </lineage>
</organism>
<keyword evidence="6 8" id="KW-0949">S-adenosyl-L-methionine</keyword>
<evidence type="ECO:0000256" key="3">
    <source>
        <dbReference type="ARBA" id="ARBA00022490"/>
    </source>
</evidence>
<dbReference type="Gene3D" id="3.40.50.150">
    <property type="entry name" value="Vaccinia Virus protein VP39"/>
    <property type="match status" value="1"/>
</dbReference>
<keyword evidence="5 8" id="KW-0808">Transferase</keyword>
<gene>
    <name evidence="10" type="primary">LOC100899196</name>
</gene>
<dbReference type="NCBIfam" id="TIGR00080">
    <property type="entry name" value="pimt"/>
    <property type="match status" value="1"/>
</dbReference>
<dbReference type="CDD" id="cd02440">
    <property type="entry name" value="AdoMet_MTases"/>
    <property type="match status" value="1"/>
</dbReference>
<dbReference type="EC" id="2.1.1.77" evidence="8"/>
<evidence type="ECO:0000313" key="9">
    <source>
        <dbReference type="Proteomes" id="UP000694867"/>
    </source>
</evidence>
<dbReference type="InterPro" id="IPR029063">
    <property type="entry name" value="SAM-dependent_MTases_sf"/>
</dbReference>
<keyword evidence="9" id="KW-1185">Reference proteome</keyword>
<dbReference type="SUPFAM" id="SSF53335">
    <property type="entry name" value="S-adenosyl-L-methionine-dependent methyltransferases"/>
    <property type="match status" value="1"/>
</dbReference>
<dbReference type="GO" id="GO:0004719">
    <property type="term" value="F:protein-L-isoaspartate (D-aspartate) O-methyltransferase activity"/>
    <property type="evidence" value="ECO:0007669"/>
    <property type="project" value="UniProtKB-UniRule"/>
</dbReference>
<dbReference type="KEGG" id="goe:100899196"/>
<reference evidence="10" key="1">
    <citation type="submission" date="2025-08" db="UniProtKB">
        <authorList>
            <consortium name="RefSeq"/>
        </authorList>
    </citation>
    <scope>IDENTIFICATION</scope>
</reference>
<dbReference type="PANTHER" id="PTHR11579">
    <property type="entry name" value="PROTEIN-L-ISOASPARTATE O-METHYLTRANSFERASE"/>
    <property type="match status" value="1"/>
</dbReference>
<dbReference type="GO" id="GO:0005737">
    <property type="term" value="C:cytoplasm"/>
    <property type="evidence" value="ECO:0007669"/>
    <property type="project" value="UniProtKB-SubCell"/>
</dbReference>
<dbReference type="PROSITE" id="PS01279">
    <property type="entry name" value="PCMT"/>
    <property type="match status" value="1"/>
</dbReference>
<keyword evidence="3" id="KW-0963">Cytoplasm</keyword>
<protein>
    <recommendedName>
        <fullName evidence="8">Protein-L-isoaspartate O-methyltransferase</fullName>
        <ecNumber evidence="8">2.1.1.77</ecNumber>
    </recommendedName>
</protein>